<dbReference type="Pfam" id="PF07576">
    <property type="entry name" value="BRAP2"/>
    <property type="match status" value="1"/>
</dbReference>
<dbReference type="GO" id="GO:0005737">
    <property type="term" value="C:cytoplasm"/>
    <property type="evidence" value="ECO:0007669"/>
    <property type="project" value="TreeGrafter"/>
</dbReference>
<evidence type="ECO:0000259" key="6">
    <source>
        <dbReference type="PROSITE" id="PS50089"/>
    </source>
</evidence>
<dbReference type="InterPro" id="IPR001841">
    <property type="entry name" value="Znf_RING"/>
</dbReference>
<dbReference type="GO" id="GO:0007265">
    <property type="term" value="P:Ras protein signal transduction"/>
    <property type="evidence" value="ECO:0007669"/>
    <property type="project" value="TreeGrafter"/>
</dbReference>
<evidence type="ECO:0000313" key="9">
    <source>
        <dbReference type="Proteomes" id="UP000013776"/>
    </source>
</evidence>
<evidence type="ECO:0000256" key="4">
    <source>
        <dbReference type="PROSITE-ProRule" id="PRU00502"/>
    </source>
</evidence>
<reference evidence="8 9" key="1">
    <citation type="journal article" date="2013" name="MBio">
        <title>Genome sequencing of the plant pathogen Taphrina deformans, the causal agent of peach leaf curl.</title>
        <authorList>
            <person name="Cisse O.H."/>
            <person name="Almeida J.M.G.C.F."/>
            <person name="Fonseca A."/>
            <person name="Kumar A.A."/>
            <person name="Salojaervi J."/>
            <person name="Overmyer K."/>
            <person name="Hauser P.M."/>
            <person name="Pagni M."/>
        </authorList>
    </citation>
    <scope>NUCLEOTIDE SEQUENCE [LARGE SCALE GENOMIC DNA]</scope>
    <source>
        <strain evidence="9">PYCC 5710 / ATCC 11124 / CBS 356.35 / IMI 108563 / JCM 9778 / NBRC 8474</strain>
    </source>
</reference>
<dbReference type="InterPro" id="IPR011422">
    <property type="entry name" value="BRAP2/ETP1_RRM"/>
</dbReference>
<dbReference type="PANTHER" id="PTHR24007:SF7">
    <property type="entry name" value="BRCA1-ASSOCIATED PROTEIN"/>
    <property type="match status" value="1"/>
</dbReference>
<dbReference type="OrthoDB" id="273556at2759"/>
<protein>
    <submittedName>
        <fullName evidence="8">RING finger protein</fullName>
    </submittedName>
</protein>
<dbReference type="PROSITE" id="PS50089">
    <property type="entry name" value="ZF_RING_2"/>
    <property type="match status" value="1"/>
</dbReference>
<dbReference type="GO" id="GO:0016567">
    <property type="term" value="P:protein ubiquitination"/>
    <property type="evidence" value="ECO:0007669"/>
    <property type="project" value="TreeGrafter"/>
</dbReference>
<dbReference type="GO" id="GO:0061630">
    <property type="term" value="F:ubiquitin protein ligase activity"/>
    <property type="evidence" value="ECO:0007669"/>
    <property type="project" value="TreeGrafter"/>
</dbReference>
<dbReference type="CDD" id="cd16457">
    <property type="entry name" value="RING-H2_BRAP2"/>
    <property type="match status" value="1"/>
</dbReference>
<dbReference type="STRING" id="1097556.R4XCB5"/>
<evidence type="ECO:0000259" key="7">
    <source>
        <dbReference type="PROSITE" id="PS50271"/>
    </source>
</evidence>
<keyword evidence="5" id="KW-0175">Coiled coil</keyword>
<gene>
    <name evidence="8" type="ORF">TAPDE_003746</name>
</gene>
<dbReference type="Gene3D" id="3.30.40.10">
    <property type="entry name" value="Zinc/RING finger domain, C3HC4 (zinc finger)"/>
    <property type="match status" value="2"/>
</dbReference>
<dbReference type="VEuPathDB" id="FungiDB:TAPDE_003746"/>
<dbReference type="EMBL" id="CAHR02000154">
    <property type="protein sequence ID" value="CCG83512.1"/>
    <property type="molecule type" value="Genomic_DNA"/>
</dbReference>
<comment type="caution">
    <text evidence="8">The sequence shown here is derived from an EMBL/GenBank/DDBJ whole genome shotgun (WGS) entry which is preliminary data.</text>
</comment>
<dbReference type="InterPro" id="IPR013083">
    <property type="entry name" value="Znf_RING/FYVE/PHD"/>
</dbReference>
<keyword evidence="3" id="KW-0862">Zinc</keyword>
<keyword evidence="1" id="KW-0479">Metal-binding</keyword>
<dbReference type="InterPro" id="IPR001607">
    <property type="entry name" value="Znf_UBP"/>
</dbReference>
<name>R4XCB5_TAPDE</name>
<dbReference type="SUPFAM" id="SSF57850">
    <property type="entry name" value="RING/U-box"/>
    <property type="match status" value="2"/>
</dbReference>
<evidence type="ECO:0000256" key="1">
    <source>
        <dbReference type="ARBA" id="ARBA00022723"/>
    </source>
</evidence>
<keyword evidence="9" id="KW-1185">Reference proteome</keyword>
<dbReference type="Pfam" id="PF13639">
    <property type="entry name" value="zf-RING_2"/>
    <property type="match status" value="1"/>
</dbReference>
<feature type="domain" description="RING-type" evidence="6">
    <location>
        <begin position="252"/>
        <end position="294"/>
    </location>
</feature>
<feature type="coiled-coil region" evidence="5">
    <location>
        <begin position="505"/>
        <end position="539"/>
    </location>
</feature>
<organism evidence="8 9">
    <name type="scientific">Taphrina deformans (strain PYCC 5710 / ATCC 11124 / CBS 356.35 / IMI 108563 / JCM 9778 / NBRC 8474)</name>
    <name type="common">Peach leaf curl fungus</name>
    <name type="synonym">Lalaria deformans</name>
    <dbReference type="NCBI Taxonomy" id="1097556"/>
    <lineage>
        <taxon>Eukaryota</taxon>
        <taxon>Fungi</taxon>
        <taxon>Dikarya</taxon>
        <taxon>Ascomycota</taxon>
        <taxon>Taphrinomycotina</taxon>
        <taxon>Taphrinomycetes</taxon>
        <taxon>Taphrinales</taxon>
        <taxon>Taphrinaceae</taxon>
        <taxon>Taphrina</taxon>
    </lineage>
</organism>
<evidence type="ECO:0000256" key="3">
    <source>
        <dbReference type="ARBA" id="ARBA00022833"/>
    </source>
</evidence>
<dbReference type="Proteomes" id="UP000013776">
    <property type="component" value="Unassembled WGS sequence"/>
</dbReference>
<proteinExistence type="predicted"/>
<dbReference type="AlphaFoldDB" id="R4XCB5"/>
<feature type="domain" description="UBP-type" evidence="7">
    <location>
        <begin position="272"/>
        <end position="387"/>
    </location>
</feature>
<evidence type="ECO:0000256" key="2">
    <source>
        <dbReference type="ARBA" id="ARBA00022771"/>
    </source>
</evidence>
<evidence type="ECO:0000313" key="8">
    <source>
        <dbReference type="EMBL" id="CCG83512.1"/>
    </source>
</evidence>
<dbReference type="Pfam" id="PF02148">
    <property type="entry name" value="zf-UBP"/>
    <property type="match status" value="1"/>
</dbReference>
<dbReference type="InterPro" id="IPR047243">
    <property type="entry name" value="RING-H2_BRAP2"/>
</dbReference>
<dbReference type="SMART" id="SM00290">
    <property type="entry name" value="ZnF_UBP"/>
    <property type="match status" value="1"/>
</dbReference>
<dbReference type="GO" id="GO:0008270">
    <property type="term" value="F:zinc ion binding"/>
    <property type="evidence" value="ECO:0007669"/>
    <property type="project" value="UniProtKB-KW"/>
</dbReference>
<keyword evidence="2 4" id="KW-0863">Zinc-finger</keyword>
<evidence type="ECO:0000256" key="5">
    <source>
        <dbReference type="SAM" id="Coils"/>
    </source>
</evidence>
<dbReference type="PANTHER" id="PTHR24007">
    <property type="entry name" value="BRCA1-ASSOCIATED PROTEIN"/>
    <property type="match status" value="1"/>
</dbReference>
<dbReference type="SMART" id="SM00184">
    <property type="entry name" value="RING"/>
    <property type="match status" value="1"/>
</dbReference>
<sequence length="570" mass="64888">MLDRALYCLLVEVFELNQELRSELQNFSFREVPQESTCLLTSPQPSISHLQDDRPPTSIHTDYRQSQINLTAINMHYKGSYIHNITENTSLGEGIIHLFRDNEPTGDPLRVASLKPDDKPVLSEHVLAILAVPSYMSSADLLGFFGDSLVNIAHLRLIRTSDLSRYIVLLKFRVAKDALRFREKFDGAVFNAIEPETVHCVPVSFLYFCGRLRAAPEFPLLTNQEQECWRGNNKMSHKALPPIMKLKELPTCVVCLERMDATTTGLLTIACEHTFHCSCISKWVDAQATCPICRFSVARDGLTSTNMRCSIEHCISDRNLWMCLLCGTTNCGRYESQHAIKHHESTRHAFAMDLESGRIWDYSSDAYVHRLLQDKLGVPHPHESSKQNALGKSADYTDTLEFEELLSTQLESQRLFYEEQVSTAVKKATRALDDERQTRSTVDDLLAQLQLSRQDLSVAHRIQASTEQSHKDLIKKSRVLSDLARKTKEQFLEEQSMNKALMGNLSHLQVQLDQSRKVVDHLQKESIDLKEQINDLMMHFATSSKFDNLEPGEIEGATIGIIPRDRARRM</sequence>
<accession>R4XCB5</accession>
<dbReference type="PROSITE" id="PS50271">
    <property type="entry name" value="ZF_UBP"/>
    <property type="match status" value="1"/>
</dbReference>
<dbReference type="eggNOG" id="KOG0804">
    <property type="taxonomic scope" value="Eukaryota"/>
</dbReference>